<evidence type="ECO:0000256" key="7">
    <source>
        <dbReference type="PIRSR" id="PIRSR602480-1"/>
    </source>
</evidence>
<organism evidence="10">
    <name type="scientific">Ananas comosus var. bracteatus</name>
    <name type="common">red pineapple</name>
    <dbReference type="NCBI Taxonomy" id="296719"/>
    <lineage>
        <taxon>Eukaryota</taxon>
        <taxon>Viridiplantae</taxon>
        <taxon>Streptophyta</taxon>
        <taxon>Embryophyta</taxon>
        <taxon>Tracheophyta</taxon>
        <taxon>Spermatophyta</taxon>
        <taxon>Magnoliopsida</taxon>
        <taxon>Liliopsida</taxon>
        <taxon>Poales</taxon>
        <taxon>Bromeliaceae</taxon>
        <taxon>Bromelioideae</taxon>
        <taxon>Ananas</taxon>
    </lineage>
</organism>
<dbReference type="InterPro" id="IPR002480">
    <property type="entry name" value="DAHP_synth_2"/>
</dbReference>
<dbReference type="SUPFAM" id="SSF51569">
    <property type="entry name" value="Aldolase"/>
    <property type="match status" value="1"/>
</dbReference>
<evidence type="ECO:0000256" key="9">
    <source>
        <dbReference type="SAM" id="MobiDB-lite"/>
    </source>
</evidence>
<feature type="binding site" evidence="7">
    <location>
        <position position="188"/>
    </location>
    <ligand>
        <name>Mn(2+)</name>
        <dbReference type="ChEBI" id="CHEBI:29035"/>
    </ligand>
</feature>
<keyword evidence="4 8" id="KW-0808">Transferase</keyword>
<gene>
    <name evidence="10" type="ORF">CB5_LOCUS28808</name>
</gene>
<protein>
    <recommendedName>
        <fullName evidence="8">Phospho-2-dehydro-3-deoxyheptonate aldolase</fullName>
        <ecNumber evidence="8">2.5.1.54</ecNumber>
    </recommendedName>
</protein>
<dbReference type="GO" id="GO:0008652">
    <property type="term" value="P:amino acid biosynthetic process"/>
    <property type="evidence" value="ECO:0007669"/>
    <property type="project" value="UniProtKB-KW"/>
</dbReference>
<dbReference type="PANTHER" id="PTHR21337">
    <property type="entry name" value="PHOSPHO-2-DEHYDRO-3-DEOXYHEPTONATE ALDOLASE 1, 2"/>
    <property type="match status" value="1"/>
</dbReference>
<proteinExistence type="inferred from homology"/>
<keyword evidence="8" id="KW-0934">Plastid</keyword>
<sequence length="282" mass="30595">MGRRKLAQSHGWGCGTREMQNLLTTATRVACSLVEAVEESTTEKGNGDRERFLLPLRPPPPSLLRRFQRRRRPFAVLLPVKPRPSTAAGIRPISAVHAAEPEKNSVVADKPKESSSPAPAPAPAPGRWTVDSWRAKKALQLPSTPTRRMSPHDRELPPIVFAGEACHLEELLADAAMGKAFLLQGGDCAESFNEFNANNIRDTFRVLLQTSFVLMFAGGADGWAIREELDEVFGALTFILKVLIPSILLLRGACYRCLLTLTTSGGGSGDEDSAAKVGWGSV</sequence>
<accession>A0A6V7QRR2</accession>
<name>A0A6V7QRR2_ANACO</name>
<keyword evidence="7" id="KW-0170">Cobalt</keyword>
<keyword evidence="7" id="KW-0464">Manganese</keyword>
<evidence type="ECO:0000256" key="4">
    <source>
        <dbReference type="ARBA" id="ARBA00022679"/>
    </source>
</evidence>
<evidence type="ECO:0000256" key="3">
    <source>
        <dbReference type="ARBA" id="ARBA00022605"/>
    </source>
</evidence>
<feature type="region of interest" description="Disordered" evidence="9">
    <location>
        <begin position="92"/>
        <end position="129"/>
    </location>
</feature>
<dbReference type="EMBL" id="CAJEUB010000003">
    <property type="protein sequence ID" value="CAD1845597.1"/>
    <property type="molecule type" value="Genomic_DNA"/>
</dbReference>
<comment type="similarity">
    <text evidence="2 8">Belongs to the class-II DAHP synthase family.</text>
</comment>
<keyword evidence="7" id="KW-0104">Cadmium</keyword>
<dbReference type="InterPro" id="IPR013785">
    <property type="entry name" value="Aldolase_TIM"/>
</dbReference>
<comment type="catalytic activity">
    <reaction evidence="6 8">
        <text>D-erythrose 4-phosphate + phosphoenolpyruvate + H2O = 7-phospho-2-dehydro-3-deoxy-D-arabino-heptonate + phosphate</text>
        <dbReference type="Rhea" id="RHEA:14717"/>
        <dbReference type="ChEBI" id="CHEBI:15377"/>
        <dbReference type="ChEBI" id="CHEBI:16897"/>
        <dbReference type="ChEBI" id="CHEBI:43474"/>
        <dbReference type="ChEBI" id="CHEBI:58394"/>
        <dbReference type="ChEBI" id="CHEBI:58702"/>
        <dbReference type="EC" id="2.5.1.54"/>
    </reaction>
</comment>
<dbReference type="GO" id="GO:0009073">
    <property type="term" value="P:aromatic amino acid family biosynthetic process"/>
    <property type="evidence" value="ECO:0007669"/>
    <property type="project" value="UniProtKB-KW"/>
</dbReference>
<dbReference type="GO" id="GO:0009507">
    <property type="term" value="C:chloroplast"/>
    <property type="evidence" value="ECO:0007669"/>
    <property type="project" value="UniProtKB-SubCell"/>
</dbReference>
<comment type="subcellular location">
    <subcellularLocation>
        <location evidence="8">Plastid</location>
        <location evidence="8">Chloroplast</location>
    </subcellularLocation>
</comment>
<evidence type="ECO:0000313" key="10">
    <source>
        <dbReference type="EMBL" id="CAD1845597.1"/>
    </source>
</evidence>
<comment type="cofactor">
    <cofactor evidence="7">
        <name>Mn(2+)</name>
        <dbReference type="ChEBI" id="CHEBI:29035"/>
    </cofactor>
    <cofactor evidence="7">
        <name>Co(2+)</name>
        <dbReference type="ChEBI" id="CHEBI:48828"/>
    </cofactor>
    <cofactor evidence="7">
        <name>Cd(2+)</name>
        <dbReference type="ChEBI" id="CHEBI:48775"/>
    </cofactor>
    <text evidence="7">Binds 1 divalent cation per subunit. The enzyme is active with manganese, cobalt or cadmium ions.</text>
</comment>
<dbReference type="UniPathway" id="UPA00053">
    <property type="reaction ID" value="UER00084"/>
</dbReference>
<reference evidence="10" key="1">
    <citation type="submission" date="2020-07" db="EMBL/GenBank/DDBJ databases">
        <authorList>
            <person name="Lin J."/>
        </authorList>
    </citation>
    <scope>NUCLEOTIDE SEQUENCE</scope>
</reference>
<dbReference type="AlphaFoldDB" id="A0A6V7QRR2"/>
<evidence type="ECO:0000256" key="1">
    <source>
        <dbReference type="ARBA" id="ARBA00004688"/>
    </source>
</evidence>
<evidence type="ECO:0000256" key="6">
    <source>
        <dbReference type="ARBA" id="ARBA00047508"/>
    </source>
</evidence>
<dbReference type="EC" id="2.5.1.54" evidence="8"/>
<dbReference type="GO" id="GO:0003849">
    <property type="term" value="F:3-deoxy-7-phosphoheptulonate synthase activity"/>
    <property type="evidence" value="ECO:0007669"/>
    <property type="project" value="UniProtKB-EC"/>
</dbReference>
<dbReference type="Gene3D" id="3.20.20.70">
    <property type="entry name" value="Aldolase class I"/>
    <property type="match status" value="1"/>
</dbReference>
<comment type="pathway">
    <text evidence="1 8">Metabolic intermediate biosynthesis; chorismate biosynthesis; chorismate from D-erythrose 4-phosphate and phosphoenolpyruvate: step 1/7.</text>
</comment>
<keyword evidence="5 8" id="KW-0057">Aromatic amino acid biosynthesis</keyword>
<dbReference type="PANTHER" id="PTHR21337:SF0">
    <property type="entry name" value="PHOSPHO-2-DEHYDRO-3-DEOXYHEPTONATE ALDOLASE"/>
    <property type="match status" value="1"/>
</dbReference>
<keyword evidence="8" id="KW-0150">Chloroplast</keyword>
<keyword evidence="8" id="KW-0809">Transit peptide</keyword>
<evidence type="ECO:0000256" key="8">
    <source>
        <dbReference type="RuleBase" id="RU363071"/>
    </source>
</evidence>
<evidence type="ECO:0000256" key="5">
    <source>
        <dbReference type="ARBA" id="ARBA00023141"/>
    </source>
</evidence>
<keyword evidence="3 8" id="KW-0028">Amino-acid biosynthesis</keyword>
<dbReference type="Pfam" id="PF01474">
    <property type="entry name" value="DAHP_synth_2"/>
    <property type="match status" value="1"/>
</dbReference>
<dbReference type="GO" id="GO:0009423">
    <property type="term" value="P:chorismate biosynthetic process"/>
    <property type="evidence" value="ECO:0007669"/>
    <property type="project" value="UniProtKB-UniPathway"/>
</dbReference>
<evidence type="ECO:0000256" key="2">
    <source>
        <dbReference type="ARBA" id="ARBA00008911"/>
    </source>
</evidence>
<feature type="compositionally biased region" description="Basic and acidic residues" evidence="9">
    <location>
        <begin position="99"/>
        <end position="113"/>
    </location>
</feature>